<gene>
    <name evidence="1" type="ORF">FWK35_00013811</name>
</gene>
<dbReference type="AlphaFoldDB" id="A0A6G0YQC2"/>
<name>A0A6G0YQC2_APHCR</name>
<accession>A0A6G0YQC2</accession>
<comment type="caution">
    <text evidence="1">The sequence shown here is derived from an EMBL/GenBank/DDBJ whole genome shotgun (WGS) entry which is preliminary data.</text>
</comment>
<keyword evidence="2" id="KW-1185">Reference proteome</keyword>
<feature type="non-terminal residue" evidence="1">
    <location>
        <position position="1"/>
    </location>
</feature>
<evidence type="ECO:0000313" key="1">
    <source>
        <dbReference type="EMBL" id="KAF0759709.1"/>
    </source>
</evidence>
<organism evidence="1 2">
    <name type="scientific">Aphis craccivora</name>
    <name type="common">Cowpea aphid</name>
    <dbReference type="NCBI Taxonomy" id="307492"/>
    <lineage>
        <taxon>Eukaryota</taxon>
        <taxon>Metazoa</taxon>
        <taxon>Ecdysozoa</taxon>
        <taxon>Arthropoda</taxon>
        <taxon>Hexapoda</taxon>
        <taxon>Insecta</taxon>
        <taxon>Pterygota</taxon>
        <taxon>Neoptera</taxon>
        <taxon>Paraneoptera</taxon>
        <taxon>Hemiptera</taxon>
        <taxon>Sternorrhyncha</taxon>
        <taxon>Aphidomorpha</taxon>
        <taxon>Aphidoidea</taxon>
        <taxon>Aphididae</taxon>
        <taxon>Aphidini</taxon>
        <taxon>Aphis</taxon>
        <taxon>Aphis</taxon>
    </lineage>
</organism>
<sequence>KRVFLVFVKLRWSTTCKILSKWSVVIKRLENTDIDVMKLMILPDGNIVIRL</sequence>
<dbReference type="EMBL" id="VUJU01002908">
    <property type="protein sequence ID" value="KAF0759709.1"/>
    <property type="molecule type" value="Genomic_DNA"/>
</dbReference>
<dbReference type="Proteomes" id="UP000478052">
    <property type="component" value="Unassembled WGS sequence"/>
</dbReference>
<protein>
    <submittedName>
        <fullName evidence="1">Uncharacterized protein</fullName>
    </submittedName>
</protein>
<evidence type="ECO:0000313" key="2">
    <source>
        <dbReference type="Proteomes" id="UP000478052"/>
    </source>
</evidence>
<proteinExistence type="predicted"/>
<reference evidence="1 2" key="1">
    <citation type="submission" date="2019-08" db="EMBL/GenBank/DDBJ databases">
        <title>Whole genome of Aphis craccivora.</title>
        <authorList>
            <person name="Voronova N.V."/>
            <person name="Shulinski R.S."/>
            <person name="Bandarenka Y.V."/>
            <person name="Zhorov D.G."/>
            <person name="Warner D."/>
        </authorList>
    </citation>
    <scope>NUCLEOTIDE SEQUENCE [LARGE SCALE GENOMIC DNA]</scope>
    <source>
        <strain evidence="1">180601</strain>
        <tissue evidence="1">Whole Body</tissue>
    </source>
</reference>